<dbReference type="EMBL" id="FYEH01000004">
    <property type="protein sequence ID" value="SNB64005.1"/>
    <property type="molecule type" value="Genomic_DNA"/>
</dbReference>
<dbReference type="PANTHER" id="PTHR34047">
    <property type="entry name" value="NUCLEAR INTRON MATURASE 1, MITOCHONDRIAL-RELATED"/>
    <property type="match status" value="1"/>
</dbReference>
<organism evidence="11 12">
    <name type="scientific">Arboricoccus pini</name>
    <dbReference type="NCBI Taxonomy" id="1963835"/>
    <lineage>
        <taxon>Bacteria</taxon>
        <taxon>Pseudomonadati</taxon>
        <taxon>Pseudomonadota</taxon>
        <taxon>Alphaproteobacteria</taxon>
        <taxon>Geminicoccales</taxon>
        <taxon>Geminicoccaceae</taxon>
        <taxon>Arboricoccus</taxon>
    </lineage>
</organism>
<keyword evidence="12" id="KW-1185">Reference proteome</keyword>
<dbReference type="SUPFAM" id="SSF56672">
    <property type="entry name" value="DNA/RNA polymerases"/>
    <property type="match status" value="1"/>
</dbReference>
<keyword evidence="7" id="KW-0051">Antiviral defense</keyword>
<protein>
    <recommendedName>
        <fullName evidence="1">RNA-directed DNA polymerase</fullName>
        <ecNumber evidence="1">2.7.7.49</ecNumber>
    </recommendedName>
</protein>
<accession>A0A212QWR8</accession>
<comment type="similarity">
    <text evidence="8">Belongs to the bacterial reverse transcriptase family.</text>
</comment>
<evidence type="ECO:0000256" key="4">
    <source>
        <dbReference type="ARBA" id="ARBA00022723"/>
    </source>
</evidence>
<dbReference type="InterPro" id="IPR000477">
    <property type="entry name" value="RT_dom"/>
</dbReference>
<dbReference type="PANTHER" id="PTHR34047:SF7">
    <property type="entry name" value="RNA-DIRECTED DNA POLYMERASE"/>
    <property type="match status" value="1"/>
</dbReference>
<evidence type="ECO:0000256" key="8">
    <source>
        <dbReference type="ARBA" id="ARBA00034120"/>
    </source>
</evidence>
<evidence type="ECO:0000256" key="1">
    <source>
        <dbReference type="ARBA" id="ARBA00012493"/>
    </source>
</evidence>
<evidence type="ECO:0000313" key="12">
    <source>
        <dbReference type="Proteomes" id="UP000197065"/>
    </source>
</evidence>
<dbReference type="Pfam" id="PF00078">
    <property type="entry name" value="RVT_1"/>
    <property type="match status" value="1"/>
</dbReference>
<dbReference type="EC" id="2.7.7.49" evidence="1"/>
<evidence type="ECO:0000256" key="6">
    <source>
        <dbReference type="ARBA" id="ARBA00022918"/>
    </source>
</evidence>
<comment type="catalytic activity">
    <reaction evidence="9">
        <text>DNA(n) + a 2'-deoxyribonucleoside 5'-triphosphate = DNA(n+1) + diphosphate</text>
        <dbReference type="Rhea" id="RHEA:22508"/>
        <dbReference type="Rhea" id="RHEA-COMP:17339"/>
        <dbReference type="Rhea" id="RHEA-COMP:17340"/>
        <dbReference type="ChEBI" id="CHEBI:33019"/>
        <dbReference type="ChEBI" id="CHEBI:61560"/>
        <dbReference type="ChEBI" id="CHEBI:173112"/>
        <dbReference type="EC" id="2.7.7.49"/>
    </reaction>
</comment>
<feature type="domain" description="Reverse transcriptase" evidence="10">
    <location>
        <begin position="25"/>
        <end position="258"/>
    </location>
</feature>
<name>A0A212QWR8_9PROT</name>
<keyword evidence="6 11" id="KW-0695">RNA-directed DNA polymerase</keyword>
<dbReference type="InterPro" id="IPR043502">
    <property type="entry name" value="DNA/RNA_pol_sf"/>
</dbReference>
<dbReference type="InterPro" id="IPR051083">
    <property type="entry name" value="GrpII_Intron_Splice-Mob/Def"/>
</dbReference>
<dbReference type="PRINTS" id="PR00866">
    <property type="entry name" value="RNADNAPOLMS"/>
</dbReference>
<keyword evidence="2" id="KW-0808">Transferase</keyword>
<evidence type="ECO:0000256" key="3">
    <source>
        <dbReference type="ARBA" id="ARBA00022695"/>
    </source>
</evidence>
<dbReference type="PROSITE" id="PS50878">
    <property type="entry name" value="RT_POL"/>
    <property type="match status" value="1"/>
</dbReference>
<evidence type="ECO:0000256" key="7">
    <source>
        <dbReference type="ARBA" id="ARBA00023118"/>
    </source>
</evidence>
<evidence type="ECO:0000259" key="10">
    <source>
        <dbReference type="PROSITE" id="PS50878"/>
    </source>
</evidence>
<dbReference type="GO" id="GO:0046872">
    <property type="term" value="F:metal ion binding"/>
    <property type="evidence" value="ECO:0007669"/>
    <property type="project" value="UniProtKB-KW"/>
</dbReference>
<keyword evidence="3" id="KW-0548">Nucleotidyltransferase</keyword>
<dbReference type="CDD" id="cd03487">
    <property type="entry name" value="RT_Bac_retron_II"/>
    <property type="match status" value="1"/>
</dbReference>
<dbReference type="InterPro" id="IPR000123">
    <property type="entry name" value="Reverse_transcriptase_msDNA"/>
</dbReference>
<reference evidence="11 12" key="1">
    <citation type="submission" date="2017-06" db="EMBL/GenBank/DDBJ databases">
        <authorList>
            <person name="Kim H.J."/>
            <person name="Triplett B.A."/>
        </authorList>
    </citation>
    <scope>NUCLEOTIDE SEQUENCE [LARGE SCALE GENOMIC DNA]</scope>
    <source>
        <strain evidence="11 12">B29T1</strain>
    </source>
</reference>
<sequence>MTLTDLRAARTRHEVAALLSYSPSAVSYIIHITRPATRYMTFDIPKRSGGVRTIDAPNDRLKGLQRSLSKLLFKCLREIEAKDPRRNKLSHAFRPGASIISNAKTHHRRRYVLNLDLKDFFPAFNFGRVRGFFLKNEHFRLAEPVATLLAQIACKDGKLPQGSPCSPIITELMTHFLDIRLVKLAARHKCTYTRYADDITISTNQREFPSALAELDGTQWKLGEELVSRIHDAGFEVNDAKTRMQLRGSRQMVTGLTVNEKVNVAQAYYKRVRATAHRFLTTGAYELDGATCNSVPRLEGMINHIYHVRERQIDIAIANEGNKEKQHKLHAERTKTKNERPSAIRVVYYELIFFKNFINPPQPLIICEGPTDPVYLKSAIRRLAAAHPLLASVVGGKPELKVNFFKYSDQARDFLQLRGGSGDLLSFLISWKEAFNRYNFRPAEHPVIVLIDNDDGAGDIFNYLKNKKNYGLDIALEKHDPFFHLHGSLYLVKTPALGANHKSCPEDFFDPALLAEKLDGKSFNKENKINPATEYGKAVFATRVVRPKAGAINFAGFTPLLERIEAVIRDYAARKAAAAAPVPAAAAPTP</sequence>
<evidence type="ECO:0000256" key="9">
    <source>
        <dbReference type="ARBA" id="ARBA00048173"/>
    </source>
</evidence>
<keyword evidence="4" id="KW-0479">Metal-binding</keyword>
<dbReference type="InterPro" id="IPR053543">
    <property type="entry name" value="Bacterial_RT"/>
</dbReference>
<dbReference type="GO" id="GO:0051607">
    <property type="term" value="P:defense response to virus"/>
    <property type="evidence" value="ECO:0007669"/>
    <property type="project" value="UniProtKB-KW"/>
</dbReference>
<evidence type="ECO:0000256" key="5">
    <source>
        <dbReference type="ARBA" id="ARBA00022842"/>
    </source>
</evidence>
<dbReference type="Proteomes" id="UP000197065">
    <property type="component" value="Unassembled WGS sequence"/>
</dbReference>
<dbReference type="RefSeq" id="WP_207761959.1">
    <property type="nucleotide sequence ID" value="NZ_FYEH01000004.1"/>
</dbReference>
<dbReference type="GO" id="GO:0003723">
    <property type="term" value="F:RNA binding"/>
    <property type="evidence" value="ECO:0007669"/>
    <property type="project" value="InterPro"/>
</dbReference>
<dbReference type="AlphaFoldDB" id="A0A212QWR8"/>
<evidence type="ECO:0000256" key="2">
    <source>
        <dbReference type="ARBA" id="ARBA00022679"/>
    </source>
</evidence>
<dbReference type="GO" id="GO:0003964">
    <property type="term" value="F:RNA-directed DNA polymerase activity"/>
    <property type="evidence" value="ECO:0007669"/>
    <property type="project" value="UniProtKB-KW"/>
</dbReference>
<proteinExistence type="inferred from homology"/>
<gene>
    <name evidence="11" type="ORF">SAMN07250955_10416</name>
</gene>
<evidence type="ECO:0000313" key="11">
    <source>
        <dbReference type="EMBL" id="SNB64005.1"/>
    </source>
</evidence>
<keyword evidence="5" id="KW-0460">Magnesium</keyword>
<dbReference type="NCBIfam" id="NF038237">
    <property type="entry name" value="retron_Ec67_fus"/>
    <property type="match status" value="1"/>
</dbReference>